<dbReference type="PANTHER" id="PTHR45701">
    <property type="entry name" value="SYNAPTOBREVIN FAMILY MEMBER"/>
    <property type="match status" value="1"/>
</dbReference>
<dbReference type="SUPFAM" id="SSF58038">
    <property type="entry name" value="SNARE fusion complex"/>
    <property type="match status" value="1"/>
</dbReference>
<dbReference type="PRINTS" id="PR00219">
    <property type="entry name" value="SYNAPTOBREVN"/>
</dbReference>
<comment type="caution">
    <text evidence="1">The sequence shown here is derived from an EMBL/GenBank/DDBJ whole genome shotgun (WGS) entry which is preliminary data.</text>
</comment>
<dbReference type="OrthoDB" id="190375at2759"/>
<protein>
    <submittedName>
        <fullName evidence="1">Uncharacterized protein</fullName>
    </submittedName>
</protein>
<reference evidence="1" key="1">
    <citation type="journal article" date="2021" name="Mol. Ecol. Resour.">
        <title>Apolygus lucorum genome provides insights into omnivorousness and mesophyll feeding.</title>
        <authorList>
            <person name="Liu Y."/>
            <person name="Liu H."/>
            <person name="Wang H."/>
            <person name="Huang T."/>
            <person name="Liu B."/>
            <person name="Yang B."/>
            <person name="Yin L."/>
            <person name="Li B."/>
            <person name="Zhang Y."/>
            <person name="Zhang S."/>
            <person name="Jiang F."/>
            <person name="Zhang X."/>
            <person name="Ren Y."/>
            <person name="Wang B."/>
            <person name="Wang S."/>
            <person name="Lu Y."/>
            <person name="Wu K."/>
            <person name="Fan W."/>
            <person name="Wang G."/>
        </authorList>
    </citation>
    <scope>NUCLEOTIDE SEQUENCE</scope>
    <source>
        <strain evidence="1">12Hb</strain>
    </source>
</reference>
<dbReference type="InterPro" id="IPR042855">
    <property type="entry name" value="V_SNARE_CC"/>
</dbReference>
<accession>A0A6A4JNG6</accession>
<dbReference type="Pfam" id="PF00957">
    <property type="entry name" value="Synaptobrevin"/>
    <property type="match status" value="1"/>
</dbReference>
<dbReference type="GO" id="GO:0016192">
    <property type="term" value="P:vesicle-mediated transport"/>
    <property type="evidence" value="ECO:0007669"/>
    <property type="project" value="InterPro"/>
</dbReference>
<gene>
    <name evidence="1" type="ORF">GE061_014579</name>
</gene>
<dbReference type="AlphaFoldDB" id="A0A6A4JNG6"/>
<dbReference type="Proteomes" id="UP000466442">
    <property type="component" value="Unassembled WGS sequence"/>
</dbReference>
<dbReference type="PROSITE" id="PS50892">
    <property type="entry name" value="V_SNARE"/>
    <property type="match status" value="1"/>
</dbReference>
<proteinExistence type="predicted"/>
<sequence>MDEDDREDTPVNGEGLQMIQNQVDEVVVIMSNNVAMMVDRGGKLEDLDERAKRLDETASQFRDNGVKLKKKMWWQNKKYNMILGVIGGTILLIFVYNVMKNLI</sequence>
<organism evidence="1 2">
    <name type="scientific">Apolygus lucorum</name>
    <name type="common">Small green plant bug</name>
    <name type="synonym">Lygocoris lucorum</name>
    <dbReference type="NCBI Taxonomy" id="248454"/>
    <lineage>
        <taxon>Eukaryota</taxon>
        <taxon>Metazoa</taxon>
        <taxon>Ecdysozoa</taxon>
        <taxon>Arthropoda</taxon>
        <taxon>Hexapoda</taxon>
        <taxon>Insecta</taxon>
        <taxon>Pterygota</taxon>
        <taxon>Neoptera</taxon>
        <taxon>Paraneoptera</taxon>
        <taxon>Hemiptera</taxon>
        <taxon>Heteroptera</taxon>
        <taxon>Panheteroptera</taxon>
        <taxon>Cimicomorpha</taxon>
        <taxon>Miridae</taxon>
        <taxon>Mirini</taxon>
        <taxon>Apolygus</taxon>
    </lineage>
</organism>
<evidence type="ECO:0000313" key="2">
    <source>
        <dbReference type="Proteomes" id="UP000466442"/>
    </source>
</evidence>
<dbReference type="InterPro" id="IPR001388">
    <property type="entry name" value="Synaptobrevin-like"/>
</dbReference>
<evidence type="ECO:0000313" key="1">
    <source>
        <dbReference type="EMBL" id="KAF6208838.1"/>
    </source>
</evidence>
<dbReference type="InterPro" id="IPR016444">
    <property type="entry name" value="Synaptobrevin/VAMP"/>
</dbReference>
<dbReference type="Gene3D" id="1.20.5.110">
    <property type="match status" value="1"/>
</dbReference>
<name>A0A6A4JNG6_APOLU</name>
<dbReference type="EMBL" id="WIXP02000006">
    <property type="protein sequence ID" value="KAF6208838.1"/>
    <property type="molecule type" value="Genomic_DNA"/>
</dbReference>
<dbReference type="GO" id="GO:0016020">
    <property type="term" value="C:membrane"/>
    <property type="evidence" value="ECO:0007669"/>
    <property type="project" value="InterPro"/>
</dbReference>
<keyword evidence="2" id="KW-1185">Reference proteome</keyword>